<dbReference type="AlphaFoldDB" id="A0A1G8CRB6"/>
<evidence type="ECO:0000259" key="2">
    <source>
        <dbReference type="Pfam" id="PF05170"/>
    </source>
</evidence>
<evidence type="ECO:0000313" key="4">
    <source>
        <dbReference type="Proteomes" id="UP000217076"/>
    </source>
</evidence>
<gene>
    <name evidence="3" type="ORF">SAMN05421742_10778</name>
</gene>
<protein>
    <submittedName>
        <fullName evidence="3">Uncharacterized protein involved in outer membrane biogenesis</fullName>
    </submittedName>
</protein>
<feature type="region of interest" description="Disordered" evidence="1">
    <location>
        <begin position="366"/>
        <end position="395"/>
    </location>
</feature>
<evidence type="ECO:0000313" key="3">
    <source>
        <dbReference type="EMBL" id="SDH47982.1"/>
    </source>
</evidence>
<feature type="compositionally biased region" description="Polar residues" evidence="1">
    <location>
        <begin position="561"/>
        <end position="576"/>
    </location>
</feature>
<sequence>MSRLLIVLGAVLLVALAGLLAAPSLIDWNRYKEPVAEQLGRALGQPLAIEGELSASLLPRPTLSAGQVVLAAPPGSPAPHLARIERARVDVALAPLLRGRIQVASVRIERPDVHLERHPDGRLSWQPAPAGDAPVAGQDSGRRAGGLLHPEAEEAPALPGGDLDIRLDRLEVADGTLTYRDLANGRQVTVGDINARLAAGSLSGPFELSGQARLGDLPLGVDLKTGALGGDNAVPLSLTLSLPQGGHPDGDDTVAVSGLLSELSAGRTLRGTLSARSADPAALAARLAPLLGAAPPNLPSAPLALDGTLEIDPRKARLDSATLSLGEGESRVDGRLDGGLEWSGDVPRGTLRLAFTRLDLDTLLGATPGSGHKTGGTTAAKPAPSASPAADTAAPPADFSLPTNLALSAEVAVDALLWHGKPIRQVRLDAALADGEITLHQGAALLPAGADVTVFGFLGARDGQPHLDATVEATGANLSRLLDWLGVDTAPVPDDRLLGFTLSAGVAGGPQRLAVNNLRLRLDSTSLSGAMTLIPGPRPALGINLAVDRLDVDSYLPPSQPTANDQPTVGPTTEPTTDAGSPAPGTPSPADPGIAGPPLLAGLGVLNDLDANFKLSLERLTWRHQGFRDLAAEGSLVQGRLDLSQLTLTSEGAEASFHGGLSGFGAAPRFHDLAYALRSPRPEALVERLGLALPLPAERLAPLALAGTLNGSLAALTVDSHNELAGAVVRLNGSLSQLHRSPGFDLAVEASHASLEDLIGLFEPGYRAAEGPLGALALSTRAHGRPAAFDLDDLRLQAGPARLAGNLSVTLADGARPHLSGRLQAHELDLDRFRAAPRDTADNDTAPQGLLVPAAWKRPAPKADQVAQAAGGGRWSEAPIDLAALGRLDADLELAAVSLGLGGLTLGDAEITAHLSDATLDLTRIAGTLYGGQLSATARLKGARHSTLGTDFTLSDMDLARALVATGGRAGAGGRVDLSARLSTAGGSLADWVGGLGGDGELALKALEIRQEDEAGALAALGALNHLAGALGSGAGAGLASLSGPFTVNQGVVRFPGLDLASNLYTGELAGTADLVDWRIDAAGQAHLSQNLLTQLLASQVKVPRTVGIEIAGTLDDPERIRIDTGQATRQTPQQPAAPAASPEEQIIRGVLDNLLNR</sequence>
<dbReference type="InterPro" id="IPR052894">
    <property type="entry name" value="AsmA-related"/>
</dbReference>
<proteinExistence type="predicted"/>
<feature type="domain" description="AsmA" evidence="2">
    <location>
        <begin position="814"/>
        <end position="1002"/>
    </location>
</feature>
<feature type="compositionally biased region" description="Low complexity" evidence="1">
    <location>
        <begin position="375"/>
        <end position="395"/>
    </location>
</feature>
<accession>A0A1G8CRB6</accession>
<evidence type="ECO:0000256" key="1">
    <source>
        <dbReference type="SAM" id="MobiDB-lite"/>
    </source>
</evidence>
<organism evidence="3 4">
    <name type="scientific">Roseospirillum parvum</name>
    <dbReference type="NCBI Taxonomy" id="83401"/>
    <lineage>
        <taxon>Bacteria</taxon>
        <taxon>Pseudomonadati</taxon>
        <taxon>Pseudomonadota</taxon>
        <taxon>Alphaproteobacteria</taxon>
        <taxon>Rhodospirillales</taxon>
        <taxon>Rhodospirillaceae</taxon>
        <taxon>Roseospirillum</taxon>
    </lineage>
</organism>
<feature type="domain" description="AsmA" evidence="2">
    <location>
        <begin position="6"/>
        <end position="208"/>
    </location>
</feature>
<dbReference type="InterPro" id="IPR007844">
    <property type="entry name" value="AsmA"/>
</dbReference>
<feature type="region of interest" description="Disordered" evidence="1">
    <location>
        <begin position="117"/>
        <end position="146"/>
    </location>
</feature>
<dbReference type="Pfam" id="PF05170">
    <property type="entry name" value="AsmA"/>
    <property type="match status" value="2"/>
</dbReference>
<feature type="region of interest" description="Disordered" evidence="1">
    <location>
        <begin position="554"/>
        <end position="596"/>
    </location>
</feature>
<dbReference type="STRING" id="83401.SAMN05421742_10778"/>
<dbReference type="EMBL" id="FNCV01000007">
    <property type="protein sequence ID" value="SDH47982.1"/>
    <property type="molecule type" value="Genomic_DNA"/>
</dbReference>
<reference evidence="4" key="1">
    <citation type="submission" date="2016-10" db="EMBL/GenBank/DDBJ databases">
        <authorList>
            <person name="Varghese N."/>
            <person name="Submissions S."/>
        </authorList>
    </citation>
    <scope>NUCLEOTIDE SEQUENCE [LARGE SCALE GENOMIC DNA]</scope>
    <source>
        <strain evidence="4">930I</strain>
    </source>
</reference>
<dbReference type="RefSeq" id="WP_092619968.1">
    <property type="nucleotide sequence ID" value="NZ_FNCV01000007.1"/>
</dbReference>
<dbReference type="PANTHER" id="PTHR30441:SF4">
    <property type="entry name" value="PROTEIN ASMA"/>
    <property type="match status" value="1"/>
</dbReference>
<dbReference type="OrthoDB" id="9816380at2"/>
<dbReference type="GO" id="GO:0005886">
    <property type="term" value="C:plasma membrane"/>
    <property type="evidence" value="ECO:0007669"/>
    <property type="project" value="TreeGrafter"/>
</dbReference>
<name>A0A1G8CRB6_9PROT</name>
<keyword evidence="4" id="KW-1185">Reference proteome</keyword>
<dbReference type="PANTHER" id="PTHR30441">
    <property type="entry name" value="DUF748 DOMAIN-CONTAINING PROTEIN"/>
    <property type="match status" value="1"/>
</dbReference>
<dbReference type="Proteomes" id="UP000217076">
    <property type="component" value="Unassembled WGS sequence"/>
</dbReference>
<dbReference type="GO" id="GO:0090313">
    <property type="term" value="P:regulation of protein targeting to membrane"/>
    <property type="evidence" value="ECO:0007669"/>
    <property type="project" value="TreeGrafter"/>
</dbReference>